<dbReference type="InterPro" id="IPR001387">
    <property type="entry name" value="Cro/C1-type_HTH"/>
</dbReference>
<dbReference type="CDD" id="cd00093">
    <property type="entry name" value="HTH_XRE"/>
    <property type="match status" value="1"/>
</dbReference>
<gene>
    <name evidence="2" type="ORF">SAMN05877842_12044</name>
</gene>
<keyword evidence="3" id="KW-1185">Reference proteome</keyword>
<protein>
    <submittedName>
        <fullName evidence="2">Helix-turn-helix protein</fullName>
    </submittedName>
</protein>
<reference evidence="3" key="1">
    <citation type="submission" date="2017-08" db="EMBL/GenBank/DDBJ databases">
        <authorList>
            <person name="Varghese N."/>
            <person name="Submissions S."/>
        </authorList>
    </citation>
    <scope>NUCLEOTIDE SEQUENCE [LARGE SCALE GENOMIC DNA]</scope>
    <source>
        <strain evidence="3">JC23</strain>
    </source>
</reference>
<accession>A0A285USV7</accession>
<organism evidence="2 3">
    <name type="scientific">Ureibacillus acetophenoni</name>
    <dbReference type="NCBI Taxonomy" id="614649"/>
    <lineage>
        <taxon>Bacteria</taxon>
        <taxon>Bacillati</taxon>
        <taxon>Bacillota</taxon>
        <taxon>Bacilli</taxon>
        <taxon>Bacillales</taxon>
        <taxon>Caryophanaceae</taxon>
        <taxon>Ureibacillus</taxon>
    </lineage>
</organism>
<dbReference type="EMBL" id="OBQC01000020">
    <property type="protein sequence ID" value="SOC44478.1"/>
    <property type="molecule type" value="Genomic_DNA"/>
</dbReference>
<dbReference type="GO" id="GO:0003677">
    <property type="term" value="F:DNA binding"/>
    <property type="evidence" value="ECO:0007669"/>
    <property type="project" value="InterPro"/>
</dbReference>
<dbReference type="Pfam" id="PF01381">
    <property type="entry name" value="HTH_3"/>
    <property type="match status" value="1"/>
</dbReference>
<evidence type="ECO:0000259" key="1">
    <source>
        <dbReference type="PROSITE" id="PS50943"/>
    </source>
</evidence>
<dbReference type="RefSeq" id="WP_235864667.1">
    <property type="nucleotide sequence ID" value="NZ_OBQC01000020.1"/>
</dbReference>
<dbReference type="InterPro" id="IPR010982">
    <property type="entry name" value="Lambda_DNA-bd_dom_sf"/>
</dbReference>
<dbReference type="SUPFAM" id="SSF47413">
    <property type="entry name" value="lambda repressor-like DNA-binding domains"/>
    <property type="match status" value="1"/>
</dbReference>
<dbReference type="SMART" id="SM00530">
    <property type="entry name" value="HTH_XRE"/>
    <property type="match status" value="1"/>
</dbReference>
<dbReference type="PROSITE" id="PS50943">
    <property type="entry name" value="HTH_CROC1"/>
    <property type="match status" value="1"/>
</dbReference>
<feature type="domain" description="HTH cro/C1-type" evidence="1">
    <location>
        <begin position="21"/>
        <end position="66"/>
    </location>
</feature>
<evidence type="ECO:0000313" key="3">
    <source>
        <dbReference type="Proteomes" id="UP000219252"/>
    </source>
</evidence>
<dbReference type="AlphaFoldDB" id="A0A285USV7"/>
<sequence length="80" mass="9274">MAQFLINKWLNFYLRNTDAHLSQEELALKCDLDRTYIGLLERAQRQPTLSTIFKIANVLEIAPSDIIKLVEQLINDTNLN</sequence>
<name>A0A285USV7_9BACL</name>
<dbReference type="Gene3D" id="1.10.260.40">
    <property type="entry name" value="lambda repressor-like DNA-binding domains"/>
    <property type="match status" value="1"/>
</dbReference>
<dbReference type="Proteomes" id="UP000219252">
    <property type="component" value="Unassembled WGS sequence"/>
</dbReference>
<evidence type="ECO:0000313" key="2">
    <source>
        <dbReference type="EMBL" id="SOC44478.1"/>
    </source>
</evidence>
<proteinExistence type="predicted"/>